<evidence type="ECO:0008006" key="4">
    <source>
        <dbReference type="Google" id="ProtNLM"/>
    </source>
</evidence>
<dbReference type="Proteomes" id="UP000218824">
    <property type="component" value="Chromosome"/>
</dbReference>
<evidence type="ECO:0000256" key="1">
    <source>
        <dbReference type="SAM" id="SignalP"/>
    </source>
</evidence>
<organism evidence="2 3">
    <name type="scientific">Lysobacter enzymogenes</name>
    <dbReference type="NCBI Taxonomy" id="69"/>
    <lineage>
        <taxon>Bacteria</taxon>
        <taxon>Pseudomonadati</taxon>
        <taxon>Pseudomonadota</taxon>
        <taxon>Gammaproteobacteria</taxon>
        <taxon>Lysobacterales</taxon>
        <taxon>Lysobacteraceae</taxon>
        <taxon>Lysobacter</taxon>
    </lineage>
</organism>
<accession>A0AAU9ASP3</accession>
<feature type="signal peptide" evidence="1">
    <location>
        <begin position="1"/>
        <end position="33"/>
    </location>
</feature>
<sequence length="80" mass="8521">MNKERCMKRTMMKAATAAVFAAGLVIGVGAANAQVGGQFCSPNGAATTIVQNGWRYYYTCSKNKWVFVRACPVGGGHCIE</sequence>
<evidence type="ECO:0000313" key="2">
    <source>
        <dbReference type="EMBL" id="BAV97181.1"/>
    </source>
</evidence>
<dbReference type="EMBL" id="AP014940">
    <property type="protein sequence ID" value="BAV97181.1"/>
    <property type="molecule type" value="Genomic_DNA"/>
</dbReference>
<dbReference type="KEGG" id="lem:LEN_1694"/>
<evidence type="ECO:0000313" key="3">
    <source>
        <dbReference type="Proteomes" id="UP000218824"/>
    </source>
</evidence>
<proteinExistence type="predicted"/>
<gene>
    <name evidence="2" type="ORF">LEN_1694</name>
</gene>
<keyword evidence="1" id="KW-0732">Signal</keyword>
<protein>
    <recommendedName>
        <fullName evidence="4">Secreted protein</fullName>
    </recommendedName>
</protein>
<reference evidence="2 3" key="1">
    <citation type="journal article" date="2017" name="DNA Res.">
        <title>Complete genome sequence and expression profile of the commercial lytic enzyme producer Lysobacter enzymogenes M497-1.</title>
        <authorList>
            <person name="Takami H."/>
            <person name="Toyoda A."/>
            <person name="Uchiyama I."/>
            <person name="Itoh T."/>
            <person name="Takaki Y."/>
            <person name="Arai W."/>
            <person name="Nishi S."/>
            <person name="Kawai M."/>
            <person name="Shinya K."/>
            <person name="Ikeda H."/>
        </authorList>
    </citation>
    <scope>NUCLEOTIDE SEQUENCE [LARGE SCALE GENOMIC DNA]</scope>
    <source>
        <strain evidence="2 3">M497-1</strain>
    </source>
</reference>
<name>A0AAU9ASP3_LYSEN</name>
<dbReference type="AlphaFoldDB" id="A0AAU9ASP3"/>
<feature type="chain" id="PRO_5043762178" description="Secreted protein" evidence="1">
    <location>
        <begin position="34"/>
        <end position="80"/>
    </location>
</feature>